<dbReference type="EMBL" id="MCFJ01000001">
    <property type="protein sequence ID" value="ORY71647.1"/>
    <property type="molecule type" value="Genomic_DNA"/>
</dbReference>
<dbReference type="AlphaFoldDB" id="A0A1Y2EJI4"/>
<proteinExistence type="predicted"/>
<gene>
    <name evidence="3" type="ORF">BCR38DRAFT_480145</name>
</gene>
<reference evidence="3 4" key="1">
    <citation type="submission" date="2016-07" db="EMBL/GenBank/DDBJ databases">
        <title>Pervasive Adenine N6-methylation of Active Genes in Fungi.</title>
        <authorList>
            <consortium name="DOE Joint Genome Institute"/>
            <person name="Mondo S.J."/>
            <person name="Dannebaum R.O."/>
            <person name="Kuo R.C."/>
            <person name="Labutti K."/>
            <person name="Haridas S."/>
            <person name="Kuo A."/>
            <person name="Salamov A."/>
            <person name="Ahrendt S.R."/>
            <person name="Lipzen A."/>
            <person name="Sullivan W."/>
            <person name="Andreopoulos W.B."/>
            <person name="Clum A."/>
            <person name="Lindquist E."/>
            <person name="Daum C."/>
            <person name="Ramamoorthy G.K."/>
            <person name="Gryganskyi A."/>
            <person name="Culley D."/>
            <person name="Magnuson J.K."/>
            <person name="James T.Y."/>
            <person name="O'Malley M.A."/>
            <person name="Stajich J.E."/>
            <person name="Spatafora J.W."/>
            <person name="Visel A."/>
            <person name="Grigoriev I.V."/>
        </authorList>
    </citation>
    <scope>NUCLEOTIDE SEQUENCE [LARGE SCALE GENOMIC DNA]</scope>
    <source>
        <strain evidence="3 4">CBS 129021</strain>
    </source>
</reference>
<name>A0A1Y2EJI4_9PEZI</name>
<keyword evidence="4" id="KW-1185">Reference proteome</keyword>
<evidence type="ECO:0000313" key="4">
    <source>
        <dbReference type="Proteomes" id="UP000193689"/>
    </source>
</evidence>
<dbReference type="Proteomes" id="UP000193689">
    <property type="component" value="Unassembled WGS sequence"/>
</dbReference>
<accession>A0A1Y2EJI4</accession>
<comment type="caution">
    <text evidence="3">The sequence shown here is derived from an EMBL/GenBank/DDBJ whole genome shotgun (WGS) entry which is preliminary data.</text>
</comment>
<feature type="chain" id="PRO_5012643826" evidence="2">
    <location>
        <begin position="18"/>
        <end position="205"/>
    </location>
</feature>
<feature type="signal peptide" evidence="2">
    <location>
        <begin position="1"/>
        <end position="17"/>
    </location>
</feature>
<sequence length="205" mass="22783">MERFLSIMIILCSLIVGLTWGPGSQMDKRGVHAVHAGPTLSMGRGYYESDKRSLLYDLALFGRHHSVYRVQMRMKILVVDVEYGADTTGSFVEPKDGRPLAFARDPELGASISGFQLNIGFVHQLAENWTSSLRGTSPPTRDEACTDRSAFTKKVSEPDKMDVTPPPERHADHVPCSALLHHLPQSKATEIKRVATTEHNPWIST</sequence>
<keyword evidence="2" id="KW-0732">Signal</keyword>
<dbReference type="InParanoid" id="A0A1Y2EJI4"/>
<dbReference type="OrthoDB" id="671439at2759"/>
<dbReference type="RefSeq" id="XP_040721239.1">
    <property type="nucleotide sequence ID" value="XM_040863240.1"/>
</dbReference>
<dbReference type="STRING" id="1141098.A0A1Y2EJI4"/>
<evidence type="ECO:0000256" key="1">
    <source>
        <dbReference type="SAM" id="MobiDB-lite"/>
    </source>
</evidence>
<protein>
    <submittedName>
        <fullName evidence="3">Uncharacterized protein</fullName>
    </submittedName>
</protein>
<evidence type="ECO:0000313" key="3">
    <source>
        <dbReference type="EMBL" id="ORY71647.1"/>
    </source>
</evidence>
<feature type="compositionally biased region" description="Basic and acidic residues" evidence="1">
    <location>
        <begin position="154"/>
        <end position="170"/>
    </location>
</feature>
<evidence type="ECO:0000256" key="2">
    <source>
        <dbReference type="SAM" id="SignalP"/>
    </source>
</evidence>
<dbReference type="GeneID" id="63779452"/>
<organism evidence="3 4">
    <name type="scientific">Pseudomassariella vexata</name>
    <dbReference type="NCBI Taxonomy" id="1141098"/>
    <lineage>
        <taxon>Eukaryota</taxon>
        <taxon>Fungi</taxon>
        <taxon>Dikarya</taxon>
        <taxon>Ascomycota</taxon>
        <taxon>Pezizomycotina</taxon>
        <taxon>Sordariomycetes</taxon>
        <taxon>Xylariomycetidae</taxon>
        <taxon>Amphisphaeriales</taxon>
        <taxon>Pseudomassariaceae</taxon>
        <taxon>Pseudomassariella</taxon>
    </lineage>
</organism>
<feature type="region of interest" description="Disordered" evidence="1">
    <location>
        <begin position="133"/>
        <end position="170"/>
    </location>
</feature>